<dbReference type="GO" id="GO:0006644">
    <property type="term" value="P:phospholipid metabolic process"/>
    <property type="evidence" value="ECO:0007669"/>
    <property type="project" value="TreeGrafter"/>
</dbReference>
<dbReference type="Ensembl" id="ENSCUST00005002604.1">
    <property type="protein sequence ID" value="ENSCUSP00005002475.1"/>
    <property type="gene ID" value="ENSCUSG00005001665.1"/>
</dbReference>
<dbReference type="GO" id="GO:0050253">
    <property type="term" value="F:retinyl-palmitate esterase activity"/>
    <property type="evidence" value="ECO:0007669"/>
    <property type="project" value="TreeGrafter"/>
</dbReference>
<dbReference type="AlphaFoldDB" id="A0A8C3TRL8"/>
<name>A0A8C3TRL8_CATUS</name>
<evidence type="ECO:0000313" key="2">
    <source>
        <dbReference type="Proteomes" id="UP000694563"/>
    </source>
</evidence>
<dbReference type="InterPro" id="IPR001087">
    <property type="entry name" value="GDSL"/>
</dbReference>
<keyword evidence="2" id="KW-1185">Reference proteome</keyword>
<dbReference type="GO" id="GO:0004622">
    <property type="term" value="F:phosphatidylcholine lysophospholipase activity"/>
    <property type="evidence" value="ECO:0007669"/>
    <property type="project" value="TreeGrafter"/>
</dbReference>
<dbReference type="InterPro" id="IPR035547">
    <property type="entry name" value="Phospholipase_B"/>
</dbReference>
<reference evidence="1" key="3">
    <citation type="submission" date="2025-09" db="UniProtKB">
        <authorList>
            <consortium name="Ensembl"/>
        </authorList>
    </citation>
    <scope>IDENTIFICATION</scope>
</reference>
<organism evidence="1 2">
    <name type="scientific">Catharus ustulatus</name>
    <name type="common">Russet-backed thrush</name>
    <name type="synonym">Hylocichla ustulatus</name>
    <dbReference type="NCBI Taxonomy" id="91951"/>
    <lineage>
        <taxon>Eukaryota</taxon>
        <taxon>Metazoa</taxon>
        <taxon>Chordata</taxon>
        <taxon>Craniata</taxon>
        <taxon>Vertebrata</taxon>
        <taxon>Euteleostomi</taxon>
        <taxon>Archelosauria</taxon>
        <taxon>Archosauria</taxon>
        <taxon>Dinosauria</taxon>
        <taxon>Saurischia</taxon>
        <taxon>Theropoda</taxon>
        <taxon>Coelurosauria</taxon>
        <taxon>Aves</taxon>
        <taxon>Neognathae</taxon>
        <taxon>Neoaves</taxon>
        <taxon>Telluraves</taxon>
        <taxon>Australaves</taxon>
        <taxon>Passeriformes</taxon>
        <taxon>Turdidae</taxon>
        <taxon>Catharus</taxon>
    </lineage>
</organism>
<evidence type="ECO:0000313" key="1">
    <source>
        <dbReference type="Ensembl" id="ENSCUSP00005002475.1"/>
    </source>
</evidence>
<protein>
    <submittedName>
        <fullName evidence="1">Phospholipase B1</fullName>
    </submittedName>
</protein>
<accession>A0A8C3TRL8</accession>
<dbReference type="SUPFAM" id="SSF52266">
    <property type="entry name" value="SGNH hydrolase"/>
    <property type="match status" value="3"/>
</dbReference>
<dbReference type="InterPro" id="IPR038885">
    <property type="entry name" value="PLB1"/>
</dbReference>
<reference evidence="1" key="1">
    <citation type="submission" date="2020-10" db="EMBL/GenBank/DDBJ databases">
        <title>Catharus ustulatus (Swainson's thrush) genome, bCatUst1, primary haplotype v2.</title>
        <authorList>
            <person name="Delmore K."/>
            <person name="Vafadar M."/>
            <person name="Formenti G."/>
            <person name="Chow W."/>
            <person name="Pelan S."/>
            <person name="Howe K."/>
            <person name="Rhie A."/>
            <person name="Mountcastle J."/>
            <person name="Haase B."/>
            <person name="Fedrigo O."/>
            <person name="Jarvis E.D."/>
        </authorList>
    </citation>
    <scope>NUCLEOTIDE SEQUENCE [LARGE SCALE GENOMIC DNA]</scope>
</reference>
<dbReference type="GO" id="GO:0004623">
    <property type="term" value="F:phospholipase A2 activity"/>
    <property type="evidence" value="ECO:0007669"/>
    <property type="project" value="TreeGrafter"/>
</dbReference>
<dbReference type="InterPro" id="IPR036514">
    <property type="entry name" value="SGNH_hydro_sf"/>
</dbReference>
<proteinExistence type="predicted"/>
<dbReference type="Gene3D" id="3.40.50.1110">
    <property type="entry name" value="SGNH hydrolase"/>
    <property type="match status" value="2"/>
</dbReference>
<sequence length="764" mass="86342">TQYRGLSWRVLSLSADILREFNPSLIGYSIGTGKQDSTNAAFNQAVAGAHAEDVPAQVRKLVDLMKNDTRIDFQNDWKLITLFIGGNDLCEFCKDPAYYSPENYTYNIQIALDLLHKEVPRAYVNLVTILSIASLRELHAVRNNSCPRLIMRLLCSCVINPQDNSNDIKQLIYFNRRYQERTRQLVESGRYDTKDDFTVVMQPFMTNMEMPKTQEGLPDDSYFAPDCFHFSQKAHSQAARALWNNMVRFLKRKEVAISLPCSTVSLSFAVHSLKPADVKVVAALGDSLTSLVGREQLESSCLHCHLRFSDIFREFNVTIVGYSTGTGSENDPNAFLNQAVPGAQAEHLPAQARRLVSLMKTDQRIDFGADWKLITVHIGINDLCNYCKDPVSSGTGCRNSGVSVETPQEKSQSLHRDNMSYIWAALGIQRLIEYGRYDTHENFTVVIQPFLKNVQTPLDKDGNPDVSYFSPDCFHPSQKGHSQLAKALWNAVTVFCHLSVILLLLSYCFSVHELRPGDIKAIGALGDSMTVSAVIFPHLQLEERLSISTQMLSYILKKFNPNLFGFSTGSSKETVGFNVAERNATARDMPAQARALVELMRSSSKINFKEDWKLITILIGGSDLCHYCLDKEAYSVQKYAKHLQDTLDIFYKEAETLQLINSGWYEQREDFAVVIQPFFRNTLVPLDSTGNPDLSFFAADCFHFSVRGYAEMAMALWNNMVRGYHLDPYVFVVFCRFAENENIYVTEFLLPLIVRACCTTHSCI</sequence>
<reference evidence="1" key="2">
    <citation type="submission" date="2025-08" db="UniProtKB">
        <authorList>
            <consortium name="Ensembl"/>
        </authorList>
    </citation>
    <scope>IDENTIFICATION</scope>
</reference>
<dbReference type="CDD" id="cd01824">
    <property type="entry name" value="Phospholipase_B_like"/>
    <property type="match status" value="2"/>
</dbReference>
<dbReference type="GO" id="GO:0031526">
    <property type="term" value="C:brush border membrane"/>
    <property type="evidence" value="ECO:0007669"/>
    <property type="project" value="TreeGrafter"/>
</dbReference>
<dbReference type="PANTHER" id="PTHR21325:SF52">
    <property type="entry name" value="PHOSPHOLIPASE B1, MEMBRANE-ASSOCIATED"/>
    <property type="match status" value="1"/>
</dbReference>
<dbReference type="PANTHER" id="PTHR21325">
    <property type="entry name" value="PHOSPHOLIPASE B, PLB1"/>
    <property type="match status" value="1"/>
</dbReference>
<dbReference type="Pfam" id="PF00657">
    <property type="entry name" value="Lipase_GDSL"/>
    <property type="match status" value="3"/>
</dbReference>
<dbReference type="Proteomes" id="UP000694563">
    <property type="component" value="Chromosome 3"/>
</dbReference>